<dbReference type="GeneID" id="45960084"/>
<evidence type="ECO:0000313" key="2">
    <source>
        <dbReference type="Proteomes" id="UP000540266"/>
    </source>
</evidence>
<dbReference type="Gene3D" id="3.30.160.660">
    <property type="match status" value="1"/>
</dbReference>
<dbReference type="Proteomes" id="UP000540266">
    <property type="component" value="Plasmid pBS3c"/>
</dbReference>
<accession>A0A7X6IWK8</accession>
<evidence type="ECO:0000313" key="1">
    <source>
        <dbReference type="EMBL" id="QPK12238.1"/>
    </source>
</evidence>
<dbReference type="PANTHER" id="PTHR37809:SF1">
    <property type="entry name" value="RIBOSOMAL PROTEIN S12 METHYLTHIOTRANSFERASE ACCESSORY FACTOR YCAO"/>
    <property type="match status" value="1"/>
</dbReference>
<dbReference type="Pfam" id="PF02624">
    <property type="entry name" value="YcaO"/>
    <property type="match status" value="1"/>
</dbReference>
<name>A0A7X6IWK8_9HYPH</name>
<geneLocation type="plasmid" evidence="1 2">
    <name>pBS3c</name>
</geneLocation>
<keyword evidence="1" id="KW-0614">Plasmid</keyword>
<dbReference type="RefSeq" id="WP_064826186.1">
    <property type="nucleotide sequence ID" value="NZ_CP013534.1"/>
</dbReference>
<gene>
    <name evidence="1" type="ORF">HER27_026525</name>
</gene>
<dbReference type="PROSITE" id="PS51664">
    <property type="entry name" value="YCAO"/>
    <property type="match status" value="1"/>
</dbReference>
<dbReference type="PANTHER" id="PTHR37809">
    <property type="entry name" value="RIBOSOMAL PROTEIN S12 METHYLTHIOTRANSFERASE ACCESSORY FACTOR YCAO"/>
    <property type="match status" value="1"/>
</dbReference>
<dbReference type="AlphaFoldDB" id="A0A7X6IWK8"/>
<sequence>MDIGMLDNFADIIPDTELPSPPDPRQTVQRILTRRAEYGITRLGSITGLDWIGIPVVQVVRPHSRSVAVSQGKGLTFPLAAISGLMESLEGWASERIDQERIFTASLRDMNARGDWSHLGIDRDEAMLSWIAGLDLFSGRQIAVPLALVDTAYIVPSPHPHWIARDTTGLAAGTSLHGAVLHACLEILERQARCTAMKTPHFFDRFQIDTLSVQSGSAGDILRRLAKAGFVVGIWQIPAPHALPVYWCHVMEDASRAPFAPLPADGFGCDLSHDRALTSALLEACQSRLGVISAARDDIRTELYGHADVSELAAWREQLARGGRPYVGAEDAGAGERAIRPVIEALKLAGAKAAALVVLHSDDRVPLHVVRVVAPPLETNPEADFAR</sequence>
<proteinExistence type="predicted"/>
<dbReference type="InterPro" id="IPR003776">
    <property type="entry name" value="YcaO-like_dom"/>
</dbReference>
<dbReference type="NCBIfam" id="TIGR00702">
    <property type="entry name" value="YcaO-type kinase domain"/>
    <property type="match status" value="1"/>
</dbReference>
<organism evidence="1 2">
    <name type="scientific">Rhizobium phaseoli</name>
    <dbReference type="NCBI Taxonomy" id="396"/>
    <lineage>
        <taxon>Bacteria</taxon>
        <taxon>Pseudomonadati</taxon>
        <taxon>Pseudomonadota</taxon>
        <taxon>Alphaproteobacteria</taxon>
        <taxon>Hyphomicrobiales</taxon>
        <taxon>Rhizobiaceae</taxon>
        <taxon>Rhizobium/Agrobacterium group</taxon>
        <taxon>Rhizobium</taxon>
    </lineage>
</organism>
<dbReference type="EMBL" id="CP064934">
    <property type="protein sequence ID" value="QPK12238.1"/>
    <property type="molecule type" value="Genomic_DNA"/>
</dbReference>
<protein>
    <submittedName>
        <fullName evidence="1">YcaO-like family protein</fullName>
    </submittedName>
</protein>
<reference evidence="1 2" key="1">
    <citation type="submission" date="2020-11" db="EMBL/GenBank/DDBJ databases">
        <title>Indigenous Rhizobia Nodulating Common beans in Western Kenya.</title>
        <authorList>
            <person name="Wekesa C.S."/>
            <person name="Oelmueller R."/>
            <person name="Furch A.C."/>
        </authorList>
    </citation>
    <scope>NUCLEOTIDE SEQUENCE [LARGE SCALE GENOMIC DNA]</scope>
    <source>
        <strain evidence="2">BS3</strain>
        <plasmid evidence="1 2">pBS3c</plasmid>
    </source>
</reference>